<dbReference type="HOGENOM" id="CLU_3348685_0_0_5"/>
<accession>I3X5Z6</accession>
<evidence type="ECO:0000256" key="1">
    <source>
        <dbReference type="SAM" id="MobiDB-lite"/>
    </source>
</evidence>
<sequence length="37" mass="3912">MVTGGGVAAAMELPFPTHPRRIGTGKMSAEQTVVRRT</sequence>
<evidence type="ECO:0000313" key="3">
    <source>
        <dbReference type="Proteomes" id="UP000006180"/>
    </source>
</evidence>
<protein>
    <submittedName>
        <fullName evidence="2">Uncharacterized protein</fullName>
    </submittedName>
</protein>
<dbReference type="EMBL" id="CP003563">
    <property type="protein sequence ID" value="AFL51302.1"/>
    <property type="molecule type" value="Genomic_DNA"/>
</dbReference>
<dbReference type="Proteomes" id="UP000006180">
    <property type="component" value="Chromosome"/>
</dbReference>
<reference evidence="2 3" key="1">
    <citation type="journal article" date="2012" name="J. Bacteriol.">
        <title>Complete genome sequence of the broad-host-range strain Sinorhizobium fredii USDA257.</title>
        <authorList>
            <person name="Schuldes J."/>
            <person name="Rodriguez Orbegoso M."/>
            <person name="Schmeisser C."/>
            <person name="Krishnan H.B."/>
            <person name="Daniel R."/>
            <person name="Streit W.R."/>
        </authorList>
    </citation>
    <scope>NUCLEOTIDE SEQUENCE [LARGE SCALE GENOMIC DNA]</scope>
    <source>
        <strain evidence="2 3">USDA 257</strain>
    </source>
</reference>
<organism evidence="2 3">
    <name type="scientific">Sinorhizobium fredii (strain USDA 257)</name>
    <dbReference type="NCBI Taxonomy" id="1185652"/>
    <lineage>
        <taxon>Bacteria</taxon>
        <taxon>Pseudomonadati</taxon>
        <taxon>Pseudomonadota</taxon>
        <taxon>Alphaproteobacteria</taxon>
        <taxon>Hyphomicrobiales</taxon>
        <taxon>Rhizobiaceae</taxon>
        <taxon>Sinorhizobium/Ensifer group</taxon>
        <taxon>Sinorhizobium</taxon>
    </lineage>
</organism>
<feature type="region of interest" description="Disordered" evidence="1">
    <location>
        <begin position="16"/>
        <end position="37"/>
    </location>
</feature>
<dbReference type="AlphaFoldDB" id="I3X5Z6"/>
<proteinExistence type="predicted"/>
<name>I3X5Z6_SINF2</name>
<evidence type="ECO:0000313" key="2">
    <source>
        <dbReference type="EMBL" id="AFL51302.1"/>
    </source>
</evidence>
<dbReference type="KEGG" id="sfd:USDA257_c27290"/>
<gene>
    <name evidence="2" type="ORF">USDA257_c27290</name>
</gene>